<dbReference type="Proteomes" id="UP000190395">
    <property type="component" value="Unassembled WGS sequence"/>
</dbReference>
<gene>
    <name evidence="1" type="ORF">SAMN02745152_00689</name>
</gene>
<name>A0A1T4LUB4_9SPIR</name>
<reference evidence="1 2" key="1">
    <citation type="submission" date="2017-02" db="EMBL/GenBank/DDBJ databases">
        <authorList>
            <person name="Peterson S.W."/>
        </authorList>
    </citation>
    <scope>NUCLEOTIDE SEQUENCE [LARGE SCALE GENOMIC DNA]</scope>
    <source>
        <strain evidence="1 2">ATCC BAA-909</strain>
    </source>
</reference>
<proteinExistence type="predicted"/>
<protein>
    <submittedName>
        <fullName evidence="1">Uncharacterized protein</fullName>
    </submittedName>
</protein>
<keyword evidence="2" id="KW-1185">Reference proteome</keyword>
<dbReference type="AlphaFoldDB" id="A0A1T4LUB4"/>
<evidence type="ECO:0000313" key="2">
    <source>
        <dbReference type="Proteomes" id="UP000190395"/>
    </source>
</evidence>
<dbReference type="STRING" id="225004.SAMN02745152_00689"/>
<evidence type="ECO:0000313" key="1">
    <source>
        <dbReference type="EMBL" id="SJZ58247.1"/>
    </source>
</evidence>
<dbReference type="OrthoDB" id="9812379at2"/>
<dbReference type="GeneID" id="303366954"/>
<dbReference type="EMBL" id="FUXC01000002">
    <property type="protein sequence ID" value="SJZ58247.1"/>
    <property type="molecule type" value="Genomic_DNA"/>
</dbReference>
<dbReference type="RefSeq" id="WP_078930425.1">
    <property type="nucleotide sequence ID" value="NZ_FUXC01000002.1"/>
</dbReference>
<accession>A0A1T4LUB4</accession>
<organism evidence="1 2">
    <name type="scientific">Treponema berlinense</name>
    <dbReference type="NCBI Taxonomy" id="225004"/>
    <lineage>
        <taxon>Bacteria</taxon>
        <taxon>Pseudomonadati</taxon>
        <taxon>Spirochaetota</taxon>
        <taxon>Spirochaetia</taxon>
        <taxon>Spirochaetales</taxon>
        <taxon>Treponemataceae</taxon>
        <taxon>Treponema</taxon>
    </lineage>
</organism>
<sequence length="179" mass="21557">MTEKELFQRKIKLNKDFEWNDENVRRILNFNDAVLLKYVEAWEKVEHIDRDFQKLRNDGSKVYENYRIEAEIVYCEKDSDTANGEELNWLEENHCYAGNSVVVEFDADGGGYVHPLEQLEDCFLMDTSWNIEIFDRLEFKKKKISYFMHNLFCDGLFSLEDLLRMDWKNLQVIVRIEMM</sequence>